<evidence type="ECO:0000313" key="11">
    <source>
        <dbReference type="Proteomes" id="UP001327027"/>
    </source>
</evidence>
<evidence type="ECO:0000256" key="4">
    <source>
        <dbReference type="ARBA" id="ARBA00023125"/>
    </source>
</evidence>
<organism evidence="10 11">
    <name type="scientific">Aquimarina gracilis</name>
    <dbReference type="NCBI Taxonomy" id="874422"/>
    <lineage>
        <taxon>Bacteria</taxon>
        <taxon>Pseudomonadati</taxon>
        <taxon>Bacteroidota</taxon>
        <taxon>Flavobacteriia</taxon>
        <taxon>Flavobacteriales</taxon>
        <taxon>Flavobacteriaceae</taxon>
        <taxon>Aquimarina</taxon>
    </lineage>
</organism>
<dbReference type="InterPro" id="IPR025662">
    <property type="entry name" value="Sigma_54_int_dom_ATP-bd_1"/>
</dbReference>
<dbReference type="Pfam" id="PF25601">
    <property type="entry name" value="AAA_lid_14"/>
    <property type="match status" value="1"/>
</dbReference>
<keyword evidence="6" id="KW-0597">Phosphoprotein</keyword>
<dbReference type="InterPro" id="IPR058031">
    <property type="entry name" value="AAA_lid_NorR"/>
</dbReference>
<dbReference type="PROSITE" id="PS50110">
    <property type="entry name" value="RESPONSE_REGULATORY"/>
    <property type="match status" value="1"/>
</dbReference>
<dbReference type="Pfam" id="PF00158">
    <property type="entry name" value="Sigma54_activat"/>
    <property type="match status" value="1"/>
</dbReference>
<dbReference type="InterPro" id="IPR029016">
    <property type="entry name" value="GAF-like_dom_sf"/>
</dbReference>
<name>A0ABU5ZSV7_9FLAO</name>
<feature type="region of interest" description="Disordered" evidence="7">
    <location>
        <begin position="765"/>
        <end position="786"/>
    </location>
</feature>
<dbReference type="RefSeq" id="WP_324179148.1">
    <property type="nucleotide sequence ID" value="NZ_BAABAW010000008.1"/>
</dbReference>
<dbReference type="InterPro" id="IPR002078">
    <property type="entry name" value="Sigma_54_int"/>
</dbReference>
<sequence>MNTKLNLTTSAQASILIVDDEYIIAQGLKDMITAMGYQVLDMAHSITDAQEIIKDKKPDLVLLDFELGQQKYGTTLAEETLIPQQIPFIFITSHISDSVLSKAKHTNPYSYLIKPVTKEQLFSNIELALYKSENEAIKKEQLFKETLLQMSKQLATATTIQELLRISINVIEPVFSFSEIGFFVIDKLQNTRTDLMAKYPDFTQKQTDKDINSLGLETSPYIGSSVEYLCNQTEKTNLPFRANFQELISKFPDVKEFKNVPGINKWQDTLAYNLKVGDVTIGAISIVSQKRDFYANYNLELFKSICDQIAVALNGVLSKDSIVKQRLESELQVKLINALNTGANWKEKLLAVTTTLQPRIPFDVVFYGSSKKITNEPHLGFQRLGVSEYRSFTLDDFLRLNQMSEETYYREKPRFILSLPGILEKEEYDQLCEDNRIAQGIRNIFGTRSMLLLPFETTKGQELYIVFFSKEDNVFKPGHMQLVQKLMVSFKLAMEKQLAYDEINSLNDKLRLEKNYLEEELNMRYDFGNMIGESDAMNAVFSQVREVAQLDTHVLIQGETGTGKELIARAIHENSSRKKHLMVRVNCAALPANIIESELFGHTKGAFTGAIKERIGKFELADKGTIFLDEISELPLELQAKLLRVIQEKEVERLGSNTLKKLDFRLIVATNRDLKEEVDKGNFRSDLFYRLHIFPIYMPPLRLRGNDILLIGRSVGERFTSKLGIPFKGFTQETEKRLLSYSWPGNVRELQNIIEQALVINRTKPLDINPDNQDGTATSKKANNNLPIDISLDSPEELSIQRIKEYKEALEKACIETVLEHTKWRVSGPKGAAKILDMNASTLDSRMTRLGINRNS</sequence>
<dbReference type="Proteomes" id="UP001327027">
    <property type="component" value="Unassembled WGS sequence"/>
</dbReference>
<keyword evidence="1" id="KW-0547">Nucleotide-binding</keyword>
<evidence type="ECO:0000256" key="2">
    <source>
        <dbReference type="ARBA" id="ARBA00022840"/>
    </source>
</evidence>
<dbReference type="Gene3D" id="3.40.50.2300">
    <property type="match status" value="1"/>
</dbReference>
<feature type="domain" description="Sigma-54 factor interaction" evidence="8">
    <location>
        <begin position="530"/>
        <end position="759"/>
    </location>
</feature>
<keyword evidence="11" id="KW-1185">Reference proteome</keyword>
<dbReference type="InterPro" id="IPR003593">
    <property type="entry name" value="AAA+_ATPase"/>
</dbReference>
<evidence type="ECO:0000256" key="1">
    <source>
        <dbReference type="ARBA" id="ARBA00022741"/>
    </source>
</evidence>
<protein>
    <submittedName>
        <fullName evidence="10">Sigma 54-interacting transcriptional regulator</fullName>
    </submittedName>
</protein>
<evidence type="ECO:0000256" key="6">
    <source>
        <dbReference type="PROSITE-ProRule" id="PRU00169"/>
    </source>
</evidence>
<dbReference type="PROSITE" id="PS00675">
    <property type="entry name" value="SIGMA54_INTERACT_1"/>
    <property type="match status" value="1"/>
</dbReference>
<feature type="compositionally biased region" description="Polar residues" evidence="7">
    <location>
        <begin position="770"/>
        <end position="786"/>
    </location>
</feature>
<evidence type="ECO:0000256" key="7">
    <source>
        <dbReference type="SAM" id="MobiDB-lite"/>
    </source>
</evidence>
<feature type="modified residue" description="4-aspartylphosphate" evidence="6">
    <location>
        <position position="64"/>
    </location>
</feature>
<keyword evidence="4" id="KW-0238">DNA-binding</keyword>
<dbReference type="PROSITE" id="PS00688">
    <property type="entry name" value="SIGMA54_INTERACT_3"/>
    <property type="match status" value="1"/>
</dbReference>
<dbReference type="InterPro" id="IPR002197">
    <property type="entry name" value="HTH_Fis"/>
</dbReference>
<dbReference type="InterPro" id="IPR025944">
    <property type="entry name" value="Sigma_54_int_dom_CS"/>
</dbReference>
<dbReference type="InterPro" id="IPR025943">
    <property type="entry name" value="Sigma_54_int_dom_ATP-bd_2"/>
</dbReference>
<accession>A0ABU5ZSV7</accession>
<dbReference type="PANTHER" id="PTHR32071">
    <property type="entry name" value="TRANSCRIPTIONAL REGULATORY PROTEIN"/>
    <property type="match status" value="1"/>
</dbReference>
<dbReference type="Gene3D" id="3.40.50.300">
    <property type="entry name" value="P-loop containing nucleotide triphosphate hydrolases"/>
    <property type="match status" value="1"/>
</dbReference>
<evidence type="ECO:0000259" key="8">
    <source>
        <dbReference type="PROSITE" id="PS50045"/>
    </source>
</evidence>
<dbReference type="SUPFAM" id="SSF55781">
    <property type="entry name" value="GAF domain-like"/>
    <property type="match status" value="1"/>
</dbReference>
<dbReference type="Gene3D" id="1.10.10.60">
    <property type="entry name" value="Homeodomain-like"/>
    <property type="match status" value="1"/>
</dbReference>
<evidence type="ECO:0000259" key="9">
    <source>
        <dbReference type="PROSITE" id="PS50110"/>
    </source>
</evidence>
<dbReference type="EMBL" id="JAYKLX010000003">
    <property type="protein sequence ID" value="MEB3345114.1"/>
    <property type="molecule type" value="Genomic_DNA"/>
</dbReference>
<dbReference type="Gene3D" id="3.30.450.40">
    <property type="match status" value="1"/>
</dbReference>
<dbReference type="PANTHER" id="PTHR32071:SF57">
    <property type="entry name" value="C4-DICARBOXYLATE TRANSPORT TRANSCRIPTIONAL REGULATORY PROTEIN DCTD"/>
    <property type="match status" value="1"/>
</dbReference>
<evidence type="ECO:0000256" key="5">
    <source>
        <dbReference type="ARBA" id="ARBA00023163"/>
    </source>
</evidence>
<dbReference type="SUPFAM" id="SSF52540">
    <property type="entry name" value="P-loop containing nucleoside triphosphate hydrolases"/>
    <property type="match status" value="1"/>
</dbReference>
<dbReference type="SMART" id="SM00382">
    <property type="entry name" value="AAA"/>
    <property type="match status" value="1"/>
</dbReference>
<comment type="caution">
    <text evidence="10">The sequence shown here is derived from an EMBL/GenBank/DDBJ whole genome shotgun (WGS) entry which is preliminary data.</text>
</comment>
<dbReference type="Pfam" id="PF02954">
    <property type="entry name" value="HTH_8"/>
    <property type="match status" value="1"/>
</dbReference>
<evidence type="ECO:0000256" key="3">
    <source>
        <dbReference type="ARBA" id="ARBA00023015"/>
    </source>
</evidence>
<dbReference type="CDD" id="cd00009">
    <property type="entry name" value="AAA"/>
    <property type="match status" value="1"/>
</dbReference>
<dbReference type="Pfam" id="PF00072">
    <property type="entry name" value="Response_reg"/>
    <property type="match status" value="1"/>
</dbReference>
<keyword evidence="3" id="KW-0805">Transcription regulation</keyword>
<dbReference type="InterPro" id="IPR011006">
    <property type="entry name" value="CheY-like_superfamily"/>
</dbReference>
<evidence type="ECO:0000313" key="10">
    <source>
        <dbReference type="EMBL" id="MEB3345114.1"/>
    </source>
</evidence>
<keyword evidence="2" id="KW-0067">ATP-binding</keyword>
<proteinExistence type="predicted"/>
<dbReference type="InterPro" id="IPR027417">
    <property type="entry name" value="P-loop_NTPase"/>
</dbReference>
<dbReference type="PROSITE" id="PS50045">
    <property type="entry name" value="SIGMA54_INTERACT_4"/>
    <property type="match status" value="1"/>
</dbReference>
<reference evidence="10 11" key="1">
    <citation type="journal article" date="2013" name="Int. J. Syst. Evol. Microbiol.">
        <title>Aquimarina gracilis sp. nov., isolated from the gut microflora of a mussel, Mytilus coruscus, and emended description of Aquimarina spongiae.</title>
        <authorList>
            <person name="Park S.C."/>
            <person name="Choe H.N."/>
            <person name="Baik K.S."/>
            <person name="Seong C.N."/>
        </authorList>
    </citation>
    <scope>NUCLEOTIDE SEQUENCE [LARGE SCALE GENOMIC DNA]</scope>
    <source>
        <strain evidence="10 11">PSC32</strain>
    </source>
</reference>
<dbReference type="InterPro" id="IPR001789">
    <property type="entry name" value="Sig_transdc_resp-reg_receiver"/>
</dbReference>
<gene>
    <name evidence="10" type="ORF">U6A24_06570</name>
</gene>
<dbReference type="SUPFAM" id="SSF52172">
    <property type="entry name" value="CheY-like"/>
    <property type="match status" value="1"/>
</dbReference>
<dbReference type="SMART" id="SM00448">
    <property type="entry name" value="REC"/>
    <property type="match status" value="1"/>
</dbReference>
<feature type="domain" description="Response regulatory" evidence="9">
    <location>
        <begin position="14"/>
        <end position="129"/>
    </location>
</feature>
<keyword evidence="5" id="KW-0804">Transcription</keyword>
<dbReference type="Gene3D" id="1.10.8.60">
    <property type="match status" value="1"/>
</dbReference>
<dbReference type="PROSITE" id="PS00676">
    <property type="entry name" value="SIGMA54_INTERACT_2"/>
    <property type="match status" value="1"/>
</dbReference>